<accession>A0A7R9HUJ9</accession>
<sequence>MVTHCFPGLVCGSMVMTRVAGRNILRTSYVCESIFNHPISKSSNDGGQIEIPYKTMCPAHCGPNLRVFRDEQPLSYRSTTNGFCTRCSTGDEGFEQTVIHITTIPGNTKKFVDDIVGMFLAAAEMSSITYNPDDQAMMNNLKFYSSLPEVDMNKIVNFEVKDYVPLYIHGSEAYRNEDFRSVIGYIEESLDELLKEEEDCRAFCEGPFDQGWFPDFVSSISRNNQFWEWVKRTKQEVQGEIYGIQNESVNNLQKSCEAVSSYLLFFPNDETMLSNKKFYLTMPKVKTEYFNPRKEAINYIKRQQYEEALLKYIEKEFTFEDASDNEVSPSDSMKDESF</sequence>
<dbReference type="Pfam" id="PF23557">
    <property type="entry name" value="TPR_leprecan"/>
    <property type="match status" value="1"/>
</dbReference>
<dbReference type="PANTHER" id="PTHR13986:SF8">
    <property type="entry name" value="PROLYL 3-HYDROXYLASE 1-LIKE PROTEIN"/>
    <property type="match status" value="1"/>
</dbReference>
<dbReference type="GO" id="GO:0005518">
    <property type="term" value="F:collagen binding"/>
    <property type="evidence" value="ECO:0007669"/>
    <property type="project" value="TreeGrafter"/>
</dbReference>
<gene>
    <name evidence="4" type="ORF">TMSB3V08_LOCUS9951</name>
</gene>
<organism evidence="4">
    <name type="scientific">Timema monikensis</name>
    <dbReference type="NCBI Taxonomy" id="170555"/>
    <lineage>
        <taxon>Eukaryota</taxon>
        <taxon>Metazoa</taxon>
        <taxon>Ecdysozoa</taxon>
        <taxon>Arthropoda</taxon>
        <taxon>Hexapoda</taxon>
        <taxon>Insecta</taxon>
        <taxon>Pterygota</taxon>
        <taxon>Neoptera</taxon>
        <taxon>Polyneoptera</taxon>
        <taxon>Phasmatodea</taxon>
        <taxon>Timematodea</taxon>
        <taxon>Timematoidea</taxon>
        <taxon>Timematidae</taxon>
        <taxon>Timema</taxon>
    </lineage>
</organism>
<reference evidence="4" key="1">
    <citation type="submission" date="2020-11" db="EMBL/GenBank/DDBJ databases">
        <authorList>
            <person name="Tran Van P."/>
        </authorList>
    </citation>
    <scope>NUCLEOTIDE SEQUENCE</scope>
</reference>
<dbReference type="GO" id="GO:0005783">
    <property type="term" value="C:endoplasmic reticulum"/>
    <property type="evidence" value="ECO:0007669"/>
    <property type="project" value="TreeGrafter"/>
</dbReference>
<name>A0A7R9HUJ9_9NEOP</name>
<dbReference type="InterPro" id="IPR056585">
    <property type="entry name" value="Leprecan_dom"/>
</dbReference>
<evidence type="ECO:0000313" key="4">
    <source>
        <dbReference type="EMBL" id="CAD7433270.1"/>
    </source>
</evidence>
<protein>
    <recommendedName>
        <fullName evidence="3">Leprecan-like alpha-helical domain-containing protein</fullName>
    </recommendedName>
</protein>
<evidence type="ECO:0000259" key="3">
    <source>
        <dbReference type="Pfam" id="PF23557"/>
    </source>
</evidence>
<dbReference type="PANTHER" id="PTHR13986">
    <property type="entry name" value="PROTEIN LYSINE HYDROXYLATION COMPLEX COMPONENT"/>
    <property type="match status" value="1"/>
</dbReference>
<dbReference type="EMBL" id="OB796285">
    <property type="protein sequence ID" value="CAD7433270.1"/>
    <property type="molecule type" value="Genomic_DNA"/>
</dbReference>
<keyword evidence="1" id="KW-0732">Signal</keyword>
<dbReference type="GO" id="GO:0030199">
    <property type="term" value="P:collagen fibril organization"/>
    <property type="evidence" value="ECO:0007669"/>
    <property type="project" value="TreeGrafter"/>
</dbReference>
<dbReference type="AlphaFoldDB" id="A0A7R9HUJ9"/>
<proteinExistence type="predicted"/>
<evidence type="ECO:0000256" key="1">
    <source>
        <dbReference type="ARBA" id="ARBA00022729"/>
    </source>
</evidence>
<evidence type="ECO:0000256" key="2">
    <source>
        <dbReference type="ARBA" id="ARBA00023180"/>
    </source>
</evidence>
<feature type="domain" description="Leprecan-like alpha-helical" evidence="3">
    <location>
        <begin position="124"/>
        <end position="211"/>
    </location>
</feature>
<dbReference type="InterPro" id="IPR052284">
    <property type="entry name" value="Collagen_mod_leprecan"/>
</dbReference>
<keyword evidence="2" id="KW-0325">Glycoprotein</keyword>